<keyword evidence="4" id="KW-0406">Ion transport</keyword>
<sequence length="130" mass="14704">MKVSKDAARTARRIFSLCSPHGRIDEAKMRTAIKLIAERKPRDYRAILHSLHRLIRIDEESRKALVESATELETASRVRLETNLIDKYGDGLSFTYKVTPELLGGVRIRIGNDVLDGSVQARLDRLANAF</sequence>
<evidence type="ECO:0000313" key="7">
    <source>
        <dbReference type="EMBL" id="BDS07129.1"/>
    </source>
</evidence>
<dbReference type="AlphaFoldDB" id="A0AAT9FMI6"/>
<dbReference type="EMBL" id="AP026866">
    <property type="protein sequence ID" value="BDS07129.1"/>
    <property type="molecule type" value="Genomic_DNA"/>
</dbReference>
<dbReference type="KEGG" id="osu:NT6N_21690"/>
<dbReference type="Pfam" id="PF00213">
    <property type="entry name" value="OSCP"/>
    <property type="match status" value="1"/>
</dbReference>
<evidence type="ECO:0000256" key="2">
    <source>
        <dbReference type="ARBA" id="ARBA00022448"/>
    </source>
</evidence>
<comment type="subcellular location">
    <subcellularLocation>
        <location evidence="1">Membrane</location>
    </subcellularLocation>
</comment>
<name>A0AAT9FMI6_9BACT</name>
<reference evidence="7" key="1">
    <citation type="submission" date="2024-07" db="EMBL/GenBank/DDBJ databases">
        <title>Complete genome sequence of Verrucomicrobiaceae bacterium NT6N.</title>
        <authorList>
            <person name="Huang C."/>
            <person name="Takami H."/>
            <person name="Hamasaki K."/>
        </authorList>
    </citation>
    <scope>NUCLEOTIDE SEQUENCE</scope>
    <source>
        <strain evidence="7">NT6N</strain>
    </source>
</reference>
<gene>
    <name evidence="7" type="ORF">NT6N_21690</name>
</gene>
<keyword evidence="2" id="KW-0813">Transport</keyword>
<evidence type="ECO:0000256" key="5">
    <source>
        <dbReference type="ARBA" id="ARBA00023136"/>
    </source>
</evidence>
<organism evidence="7">
    <name type="scientific">Oceaniferula spumae</name>
    <dbReference type="NCBI Taxonomy" id="2979115"/>
    <lineage>
        <taxon>Bacteria</taxon>
        <taxon>Pseudomonadati</taxon>
        <taxon>Verrucomicrobiota</taxon>
        <taxon>Verrucomicrobiia</taxon>
        <taxon>Verrucomicrobiales</taxon>
        <taxon>Verrucomicrobiaceae</taxon>
        <taxon>Oceaniferula</taxon>
    </lineage>
</organism>
<dbReference type="GO" id="GO:0016020">
    <property type="term" value="C:membrane"/>
    <property type="evidence" value="ECO:0007669"/>
    <property type="project" value="UniProtKB-SubCell"/>
</dbReference>
<keyword evidence="3" id="KW-0375">Hydrogen ion transport</keyword>
<keyword evidence="6" id="KW-0066">ATP synthesis</keyword>
<evidence type="ECO:0000256" key="4">
    <source>
        <dbReference type="ARBA" id="ARBA00023065"/>
    </source>
</evidence>
<dbReference type="GO" id="GO:0046933">
    <property type="term" value="F:proton-transporting ATP synthase activity, rotational mechanism"/>
    <property type="evidence" value="ECO:0007669"/>
    <property type="project" value="InterPro"/>
</dbReference>
<evidence type="ECO:0000256" key="3">
    <source>
        <dbReference type="ARBA" id="ARBA00022781"/>
    </source>
</evidence>
<accession>A0AAT9FMI6</accession>
<evidence type="ECO:0000256" key="6">
    <source>
        <dbReference type="ARBA" id="ARBA00023310"/>
    </source>
</evidence>
<evidence type="ECO:0008006" key="8">
    <source>
        <dbReference type="Google" id="ProtNLM"/>
    </source>
</evidence>
<dbReference type="InterPro" id="IPR000711">
    <property type="entry name" value="ATPase_OSCP/dsu"/>
</dbReference>
<keyword evidence="5" id="KW-0472">Membrane</keyword>
<evidence type="ECO:0000256" key="1">
    <source>
        <dbReference type="ARBA" id="ARBA00004370"/>
    </source>
</evidence>
<proteinExistence type="predicted"/>
<protein>
    <recommendedName>
        <fullName evidence="8">ATP synthase subunit delta</fullName>
    </recommendedName>
</protein>